<protein>
    <submittedName>
        <fullName evidence="2">Uncharacterized protein</fullName>
    </submittedName>
</protein>
<accession>A0A9P8S8Q0</accession>
<reference evidence="2 3" key="1">
    <citation type="submission" date="2020-07" db="EMBL/GenBank/DDBJ databases">
        <title>Metarhizium humberi genome.</title>
        <authorList>
            <person name="Lysoe E."/>
        </authorList>
    </citation>
    <scope>NUCLEOTIDE SEQUENCE [LARGE SCALE GENOMIC DNA]</scope>
    <source>
        <strain evidence="2 3">ESALQ1638</strain>
    </source>
</reference>
<feature type="compositionally biased region" description="Polar residues" evidence="1">
    <location>
        <begin position="73"/>
        <end position="85"/>
    </location>
</feature>
<feature type="region of interest" description="Disordered" evidence="1">
    <location>
        <begin position="73"/>
        <end position="105"/>
    </location>
</feature>
<dbReference type="EMBL" id="JACEFI010000004">
    <property type="protein sequence ID" value="KAH0598829.1"/>
    <property type="molecule type" value="Genomic_DNA"/>
</dbReference>
<organism evidence="2 3">
    <name type="scientific">Metarhizium humberi</name>
    <dbReference type="NCBI Taxonomy" id="2596975"/>
    <lineage>
        <taxon>Eukaryota</taxon>
        <taxon>Fungi</taxon>
        <taxon>Dikarya</taxon>
        <taxon>Ascomycota</taxon>
        <taxon>Pezizomycotina</taxon>
        <taxon>Sordariomycetes</taxon>
        <taxon>Hypocreomycetidae</taxon>
        <taxon>Hypocreales</taxon>
        <taxon>Clavicipitaceae</taxon>
        <taxon>Metarhizium</taxon>
    </lineage>
</organism>
<dbReference type="AlphaFoldDB" id="A0A9P8S8Q0"/>
<proteinExistence type="predicted"/>
<sequence length="225" mass="24246">MQRGIVGENEGRLERATGYFVEGGKARRTAMEMETFDVGMGDAARREIDQGQLGWRKRAEDIGTEYNSRERVASQTNWVQTSTRTPGAARTGEAGSGTGYQVRSSTPDRYHRPVWCACGADMEVAGNLGAHVHNRADRGWLLEVGALGEGASGDFWTSGPLDPEPSASEYRHGTGATQVPGLARPPSTMEFQVSSLSKNSGPGTLLTNMDQTSTPLDAERPLQSI</sequence>
<evidence type="ECO:0000313" key="2">
    <source>
        <dbReference type="EMBL" id="KAH0598829.1"/>
    </source>
</evidence>
<feature type="region of interest" description="Disordered" evidence="1">
    <location>
        <begin position="166"/>
        <end position="225"/>
    </location>
</feature>
<gene>
    <name evidence="2" type="ORF">MHUMG1_02941</name>
</gene>
<evidence type="ECO:0000256" key="1">
    <source>
        <dbReference type="SAM" id="MobiDB-lite"/>
    </source>
</evidence>
<keyword evidence="3" id="KW-1185">Reference proteome</keyword>
<evidence type="ECO:0000313" key="3">
    <source>
        <dbReference type="Proteomes" id="UP000764110"/>
    </source>
</evidence>
<dbReference type="Proteomes" id="UP000764110">
    <property type="component" value="Unassembled WGS sequence"/>
</dbReference>
<name>A0A9P8S8Q0_9HYPO</name>
<comment type="caution">
    <text evidence="2">The sequence shown here is derived from an EMBL/GenBank/DDBJ whole genome shotgun (WGS) entry which is preliminary data.</text>
</comment>
<feature type="compositionally biased region" description="Polar residues" evidence="1">
    <location>
        <begin position="189"/>
        <end position="215"/>
    </location>
</feature>